<accession>A0A917DHJ8</accession>
<dbReference type="Proteomes" id="UP000598997">
    <property type="component" value="Unassembled WGS sequence"/>
</dbReference>
<reference evidence="1 2" key="1">
    <citation type="journal article" date="2014" name="Int. J. Syst. Evol. Microbiol.">
        <title>Complete genome sequence of Corynebacterium casei LMG S-19264T (=DSM 44701T), isolated from a smear-ripened cheese.</title>
        <authorList>
            <consortium name="US DOE Joint Genome Institute (JGI-PGF)"/>
            <person name="Walter F."/>
            <person name="Albersmeier A."/>
            <person name="Kalinowski J."/>
            <person name="Ruckert C."/>
        </authorList>
    </citation>
    <scope>NUCLEOTIDE SEQUENCE [LARGE SCALE GENOMIC DNA]</scope>
    <source>
        <strain evidence="1 2">CGMCC 1.15358</strain>
    </source>
</reference>
<sequence>MPAPEIDALPPVPLRTEAAGTFTPKAETFLDSLDTFRMQVNAFGDYLDSYTPEGSPTQEWAPNWTGDASWYLPVTSAMTIDQGNAQIGTGTITVEKSTNAAPGTFVSASLPVTLEAGAWLKVTASGVSGFCATHLVKL</sequence>
<dbReference type="OrthoDB" id="10013040at2"/>
<keyword evidence="2" id="KW-1185">Reference proteome</keyword>
<dbReference type="AlphaFoldDB" id="A0A917DHJ8"/>
<protein>
    <submittedName>
        <fullName evidence="1">Uncharacterized protein</fullName>
    </submittedName>
</protein>
<gene>
    <name evidence="1" type="ORF">GCM10010989_09630</name>
</gene>
<name>A0A917DHJ8_9SPHN</name>
<evidence type="ECO:0000313" key="2">
    <source>
        <dbReference type="Proteomes" id="UP000598997"/>
    </source>
</evidence>
<dbReference type="EMBL" id="BMIO01000003">
    <property type="protein sequence ID" value="GGD37544.1"/>
    <property type="molecule type" value="Genomic_DNA"/>
</dbReference>
<organism evidence="1 2">
    <name type="scientific">Croceicoccus pelagius</name>
    <dbReference type="NCBI Taxonomy" id="1703341"/>
    <lineage>
        <taxon>Bacteria</taxon>
        <taxon>Pseudomonadati</taxon>
        <taxon>Pseudomonadota</taxon>
        <taxon>Alphaproteobacteria</taxon>
        <taxon>Sphingomonadales</taxon>
        <taxon>Erythrobacteraceae</taxon>
        <taxon>Croceicoccus</taxon>
    </lineage>
</organism>
<proteinExistence type="predicted"/>
<evidence type="ECO:0000313" key="1">
    <source>
        <dbReference type="EMBL" id="GGD37544.1"/>
    </source>
</evidence>
<comment type="caution">
    <text evidence="1">The sequence shown here is derived from an EMBL/GenBank/DDBJ whole genome shotgun (WGS) entry which is preliminary data.</text>
</comment>